<evidence type="ECO:0000256" key="2">
    <source>
        <dbReference type="ARBA" id="ARBA00022801"/>
    </source>
</evidence>
<dbReference type="Gene3D" id="3.40.50.300">
    <property type="entry name" value="P-loop containing nucleotide triphosphate hydrolases"/>
    <property type="match status" value="2"/>
</dbReference>
<feature type="region of interest" description="Disordered" evidence="5">
    <location>
        <begin position="414"/>
        <end position="439"/>
    </location>
</feature>
<keyword evidence="1" id="KW-0547">Nucleotide-binding</keyword>
<proteinExistence type="predicted"/>
<dbReference type="InterPro" id="IPR041679">
    <property type="entry name" value="DNA2/NAM7-like_C"/>
</dbReference>
<dbReference type="Pfam" id="PF13087">
    <property type="entry name" value="AAA_12"/>
    <property type="match status" value="1"/>
</dbReference>
<dbReference type="PANTHER" id="PTHR43788">
    <property type="entry name" value="DNA2/NAM7 HELICASE FAMILY MEMBER"/>
    <property type="match status" value="1"/>
</dbReference>
<dbReference type="CDD" id="cd18808">
    <property type="entry name" value="SF1_C_Upf1"/>
    <property type="match status" value="1"/>
</dbReference>
<evidence type="ECO:0000259" key="6">
    <source>
        <dbReference type="Pfam" id="PF13087"/>
    </source>
</evidence>
<dbReference type="Pfam" id="PF13245">
    <property type="entry name" value="AAA_19"/>
    <property type="match status" value="1"/>
</dbReference>
<dbReference type="GO" id="GO:0005524">
    <property type="term" value="F:ATP binding"/>
    <property type="evidence" value="ECO:0007669"/>
    <property type="project" value="UniProtKB-KW"/>
</dbReference>
<dbReference type="GO" id="GO:0043139">
    <property type="term" value="F:5'-3' DNA helicase activity"/>
    <property type="evidence" value="ECO:0007669"/>
    <property type="project" value="TreeGrafter"/>
</dbReference>
<reference evidence="7" key="2">
    <citation type="journal article" date="2020" name="Nat. Commun.">
        <title>Large-scale genome sequencing of mycorrhizal fungi provides insights into the early evolution of symbiotic traits.</title>
        <authorList>
            <person name="Miyauchi S."/>
            <person name="Kiss E."/>
            <person name="Kuo A."/>
            <person name="Drula E."/>
            <person name="Kohler A."/>
            <person name="Sanchez-Garcia M."/>
            <person name="Morin E."/>
            <person name="Andreopoulos B."/>
            <person name="Barry K.W."/>
            <person name="Bonito G."/>
            <person name="Buee M."/>
            <person name="Carver A."/>
            <person name="Chen C."/>
            <person name="Cichocki N."/>
            <person name="Clum A."/>
            <person name="Culley D."/>
            <person name="Crous P.W."/>
            <person name="Fauchery L."/>
            <person name="Girlanda M."/>
            <person name="Hayes R.D."/>
            <person name="Keri Z."/>
            <person name="LaButti K."/>
            <person name="Lipzen A."/>
            <person name="Lombard V."/>
            <person name="Magnuson J."/>
            <person name="Maillard F."/>
            <person name="Murat C."/>
            <person name="Nolan M."/>
            <person name="Ohm R.A."/>
            <person name="Pangilinan J."/>
            <person name="Pereira M.F."/>
            <person name="Perotto S."/>
            <person name="Peter M."/>
            <person name="Pfister S."/>
            <person name="Riley R."/>
            <person name="Sitrit Y."/>
            <person name="Stielow J.B."/>
            <person name="Szollosi G."/>
            <person name="Zifcakova L."/>
            <person name="Stursova M."/>
            <person name="Spatafora J.W."/>
            <person name="Tedersoo L."/>
            <person name="Vaario L.M."/>
            <person name="Yamada A."/>
            <person name="Yan M."/>
            <person name="Wang P."/>
            <person name="Xu J."/>
            <person name="Bruns T."/>
            <person name="Baldrian P."/>
            <person name="Vilgalys R."/>
            <person name="Dunand C."/>
            <person name="Henrissat B."/>
            <person name="Grigoriev I.V."/>
            <person name="Hibbett D."/>
            <person name="Nagy L.G."/>
            <person name="Martin F.M."/>
        </authorList>
    </citation>
    <scope>NUCLEOTIDE SEQUENCE</scope>
    <source>
        <strain evidence="7">Prilba</strain>
    </source>
</reference>
<evidence type="ECO:0000313" key="8">
    <source>
        <dbReference type="Proteomes" id="UP000759537"/>
    </source>
</evidence>
<dbReference type="GO" id="GO:0016787">
    <property type="term" value="F:hydrolase activity"/>
    <property type="evidence" value="ECO:0007669"/>
    <property type="project" value="UniProtKB-KW"/>
</dbReference>
<dbReference type="PANTHER" id="PTHR43788:SF8">
    <property type="entry name" value="DNA-BINDING PROTEIN SMUBP-2"/>
    <property type="match status" value="1"/>
</dbReference>
<protein>
    <submittedName>
        <fullName evidence="7">AAA domain-containing protein</fullName>
    </submittedName>
</protein>
<name>A0A9P5TBP6_9AGAM</name>
<dbReference type="InterPro" id="IPR047187">
    <property type="entry name" value="SF1_C_Upf1"/>
</dbReference>
<gene>
    <name evidence="7" type="ORF">DFH94DRAFT_328517</name>
</gene>
<dbReference type="AlphaFoldDB" id="A0A9P5TBP6"/>
<dbReference type="OrthoDB" id="6513042at2759"/>
<evidence type="ECO:0000256" key="1">
    <source>
        <dbReference type="ARBA" id="ARBA00022741"/>
    </source>
</evidence>
<reference evidence="7" key="1">
    <citation type="submission" date="2019-10" db="EMBL/GenBank/DDBJ databases">
        <authorList>
            <consortium name="DOE Joint Genome Institute"/>
            <person name="Kuo A."/>
            <person name="Miyauchi S."/>
            <person name="Kiss E."/>
            <person name="Drula E."/>
            <person name="Kohler A."/>
            <person name="Sanchez-Garcia M."/>
            <person name="Andreopoulos B."/>
            <person name="Barry K.W."/>
            <person name="Bonito G."/>
            <person name="Buee M."/>
            <person name="Carver A."/>
            <person name="Chen C."/>
            <person name="Cichocki N."/>
            <person name="Clum A."/>
            <person name="Culley D."/>
            <person name="Crous P.W."/>
            <person name="Fauchery L."/>
            <person name="Girlanda M."/>
            <person name="Hayes R."/>
            <person name="Keri Z."/>
            <person name="LaButti K."/>
            <person name="Lipzen A."/>
            <person name="Lombard V."/>
            <person name="Magnuson J."/>
            <person name="Maillard F."/>
            <person name="Morin E."/>
            <person name="Murat C."/>
            <person name="Nolan M."/>
            <person name="Ohm R."/>
            <person name="Pangilinan J."/>
            <person name="Pereira M."/>
            <person name="Perotto S."/>
            <person name="Peter M."/>
            <person name="Riley R."/>
            <person name="Sitrit Y."/>
            <person name="Stielow B."/>
            <person name="Szollosi G."/>
            <person name="Zifcakova L."/>
            <person name="Stursova M."/>
            <person name="Spatafora J.W."/>
            <person name="Tedersoo L."/>
            <person name="Vaario L.-M."/>
            <person name="Yamada A."/>
            <person name="Yan M."/>
            <person name="Wang P."/>
            <person name="Xu J."/>
            <person name="Bruns T."/>
            <person name="Baldrian P."/>
            <person name="Vilgalys R."/>
            <person name="Henrissat B."/>
            <person name="Grigoriev I.V."/>
            <person name="Hibbett D."/>
            <person name="Nagy L.G."/>
            <person name="Martin F.M."/>
        </authorList>
    </citation>
    <scope>NUCLEOTIDE SEQUENCE</scope>
    <source>
        <strain evidence="7">Prilba</strain>
    </source>
</reference>
<accession>A0A9P5TBP6</accession>
<evidence type="ECO:0000256" key="5">
    <source>
        <dbReference type="SAM" id="MobiDB-lite"/>
    </source>
</evidence>
<keyword evidence="8" id="KW-1185">Reference proteome</keyword>
<dbReference type="InterPro" id="IPR050534">
    <property type="entry name" value="Coronavir_polyprotein_1ab"/>
</dbReference>
<dbReference type="Proteomes" id="UP000759537">
    <property type="component" value="Unassembled WGS sequence"/>
</dbReference>
<keyword evidence="4" id="KW-0067">ATP-binding</keyword>
<keyword evidence="3" id="KW-0347">Helicase</keyword>
<evidence type="ECO:0000256" key="3">
    <source>
        <dbReference type="ARBA" id="ARBA00022806"/>
    </source>
</evidence>
<dbReference type="SUPFAM" id="SSF52540">
    <property type="entry name" value="P-loop containing nucleoside triphosphate hydrolases"/>
    <property type="match status" value="1"/>
</dbReference>
<keyword evidence="2" id="KW-0378">Hydrolase</keyword>
<dbReference type="EMBL" id="WHVB01000004">
    <property type="protein sequence ID" value="KAF8483859.1"/>
    <property type="molecule type" value="Genomic_DNA"/>
</dbReference>
<comment type="caution">
    <text evidence="7">The sequence shown here is derived from an EMBL/GenBank/DDBJ whole genome shotgun (WGS) entry which is preliminary data.</text>
</comment>
<evidence type="ECO:0000313" key="7">
    <source>
        <dbReference type="EMBL" id="KAF8483859.1"/>
    </source>
</evidence>
<sequence>MLFRGATVVLCTLGMLSNPKLLDCGLFGLLPVKSLVIDEASQIDVFEFMHLFHQFSKELTKVCFFGDPKQLPPYGAGEAGLETIFDIKHLKKKAYFLDTQCNLTPFFIYASLIFSADRLPIRLGEFISKNIYEGKLRSSHSIMDYSCISFIDVGKGKENKKGNSYLKMEEVHMVVRIAERYQQHGLDFCIITFYDPQRAAISTALENASLPSERVHNVDSFQGNEADYVILSSVRTTQPGFLRSQPRMNVALTRCCKGMVVVTNKCFLQREGRSMPLGKLSSTWSQHHKACWIDWKAMLNNSVALPGLPLTLPPPIPLYGMFNPALEVQQTALYRSQQLQALARINELSRPNSIHSLSQRIAMLPRDPPTPTPMTWAQLSQASRSTLTAWANATPFEPQRGTAVTAADLVHPSVERLGGHGGTPAAAAASPREPDGAFPSLRQLVAALDQSPSPQRRGSKR</sequence>
<organism evidence="7 8">
    <name type="scientific">Russula ochroleuca</name>
    <dbReference type="NCBI Taxonomy" id="152965"/>
    <lineage>
        <taxon>Eukaryota</taxon>
        <taxon>Fungi</taxon>
        <taxon>Dikarya</taxon>
        <taxon>Basidiomycota</taxon>
        <taxon>Agaricomycotina</taxon>
        <taxon>Agaricomycetes</taxon>
        <taxon>Russulales</taxon>
        <taxon>Russulaceae</taxon>
        <taxon>Russula</taxon>
    </lineage>
</organism>
<feature type="domain" description="DNA2/NAM7 helicase-like C-terminal" evidence="6">
    <location>
        <begin position="123"/>
        <end position="265"/>
    </location>
</feature>
<dbReference type="InterPro" id="IPR027417">
    <property type="entry name" value="P-loop_NTPase"/>
</dbReference>
<evidence type="ECO:0000256" key="4">
    <source>
        <dbReference type="ARBA" id="ARBA00022840"/>
    </source>
</evidence>